<evidence type="ECO:0000256" key="4">
    <source>
        <dbReference type="ARBA" id="ARBA00022527"/>
    </source>
</evidence>
<keyword evidence="18" id="KW-1185">Reference proteome</keyword>
<dbReference type="PROSITE" id="PS50011">
    <property type="entry name" value="PROTEIN_KINASE_DOM"/>
    <property type="match status" value="1"/>
</dbReference>
<dbReference type="CDD" id="cd14081">
    <property type="entry name" value="STKc_BRSK1_2"/>
    <property type="match status" value="1"/>
</dbReference>
<dbReference type="Gene3D" id="1.10.510.10">
    <property type="entry name" value="Transferase(Phosphotransferase) domain 1"/>
    <property type="match status" value="1"/>
</dbReference>
<proteinExistence type="inferred from homology"/>
<keyword evidence="8 17" id="KW-0418">Kinase</keyword>
<dbReference type="Pfam" id="PF00069">
    <property type="entry name" value="Pkinase"/>
    <property type="match status" value="1"/>
</dbReference>
<dbReference type="Proteomes" id="UP000790347">
    <property type="component" value="Unassembled WGS sequence"/>
</dbReference>
<evidence type="ECO:0000256" key="13">
    <source>
        <dbReference type="ARBA" id="ARBA00048679"/>
    </source>
</evidence>
<dbReference type="CDD" id="cd14340">
    <property type="entry name" value="UBA_BRSK"/>
    <property type="match status" value="1"/>
</dbReference>
<dbReference type="FunFam" id="1.10.510.10:FF:000064">
    <property type="entry name" value="BR serine/threonine-protein kinase 2"/>
    <property type="match status" value="1"/>
</dbReference>
<feature type="region of interest" description="Disordered" evidence="14">
    <location>
        <begin position="705"/>
        <end position="734"/>
    </location>
</feature>
<evidence type="ECO:0000313" key="17">
    <source>
        <dbReference type="EMBL" id="KAH9529491.1"/>
    </source>
</evidence>
<dbReference type="Pfam" id="PF21122">
    <property type="entry name" value="KA1_BRSK"/>
    <property type="match status" value="1"/>
</dbReference>
<dbReference type="SMART" id="SM00220">
    <property type="entry name" value="S_TKc"/>
    <property type="match status" value="1"/>
</dbReference>
<feature type="domain" description="UBA" evidence="16">
    <location>
        <begin position="314"/>
        <end position="356"/>
    </location>
</feature>
<dbReference type="AlphaFoldDB" id="A0A922IFD0"/>
<dbReference type="InterPro" id="IPR008271">
    <property type="entry name" value="Ser/Thr_kinase_AS"/>
</dbReference>
<comment type="catalytic activity">
    <reaction evidence="13">
        <text>L-seryl-[protein] + ATP = O-phospho-L-seryl-[protein] + ADP + H(+)</text>
        <dbReference type="Rhea" id="RHEA:17989"/>
        <dbReference type="Rhea" id="RHEA-COMP:9863"/>
        <dbReference type="Rhea" id="RHEA-COMP:11604"/>
        <dbReference type="ChEBI" id="CHEBI:15378"/>
        <dbReference type="ChEBI" id="CHEBI:29999"/>
        <dbReference type="ChEBI" id="CHEBI:30616"/>
        <dbReference type="ChEBI" id="CHEBI:83421"/>
        <dbReference type="ChEBI" id="CHEBI:456216"/>
        <dbReference type="EC" id="2.7.11.1"/>
    </reaction>
</comment>
<keyword evidence="9" id="KW-0067">ATP-binding</keyword>
<evidence type="ECO:0000259" key="15">
    <source>
        <dbReference type="PROSITE" id="PS50011"/>
    </source>
</evidence>
<reference evidence="17" key="2">
    <citation type="journal article" date="2022" name="Res Sq">
        <title>Comparative Genomics Reveals Insights into the Divergent Evolution of Astigmatic Mites and Household Pest Adaptations.</title>
        <authorList>
            <person name="Xiong Q."/>
            <person name="Wan A.T.-Y."/>
            <person name="Liu X.-Y."/>
            <person name="Fung C.S.-H."/>
            <person name="Xiao X."/>
            <person name="Malainual N."/>
            <person name="Hou J."/>
            <person name="Wang L."/>
            <person name="Wang M."/>
            <person name="Yang K."/>
            <person name="Cui Y."/>
            <person name="Leung E."/>
            <person name="Nong W."/>
            <person name="Shin S.-K."/>
            <person name="Au S."/>
            <person name="Jeong K.Y."/>
            <person name="Chew F.T."/>
            <person name="Hui J."/>
            <person name="Leung T.F."/>
            <person name="Tungtrongchitr A."/>
            <person name="Zhong N."/>
            <person name="Liu Z."/>
            <person name="Tsui S."/>
        </authorList>
    </citation>
    <scope>NUCLEOTIDE SEQUENCE</scope>
    <source>
        <strain evidence="17">Derf</strain>
        <tissue evidence="17">Whole organism</tissue>
    </source>
</reference>
<organism evidence="17 18">
    <name type="scientific">Dermatophagoides farinae</name>
    <name type="common">American house dust mite</name>
    <dbReference type="NCBI Taxonomy" id="6954"/>
    <lineage>
        <taxon>Eukaryota</taxon>
        <taxon>Metazoa</taxon>
        <taxon>Ecdysozoa</taxon>
        <taxon>Arthropoda</taxon>
        <taxon>Chelicerata</taxon>
        <taxon>Arachnida</taxon>
        <taxon>Acari</taxon>
        <taxon>Acariformes</taxon>
        <taxon>Sarcoptiformes</taxon>
        <taxon>Astigmata</taxon>
        <taxon>Psoroptidia</taxon>
        <taxon>Analgoidea</taxon>
        <taxon>Pyroglyphidae</taxon>
        <taxon>Dermatophagoidinae</taxon>
        <taxon>Dermatophagoides</taxon>
    </lineage>
</organism>
<keyword evidence="5" id="KW-0808">Transferase</keyword>
<dbReference type="EC" id="2.7.11.1" evidence="3"/>
<dbReference type="PANTHER" id="PTHR24346">
    <property type="entry name" value="MAP/MICROTUBULE AFFINITY-REGULATING KINASE"/>
    <property type="match status" value="1"/>
</dbReference>
<feature type="compositionally biased region" description="Basic residues" evidence="14">
    <location>
        <begin position="465"/>
        <end position="476"/>
    </location>
</feature>
<dbReference type="FunFam" id="3.30.200.20:FF:000003">
    <property type="entry name" value="Non-specific serine/threonine protein kinase"/>
    <property type="match status" value="1"/>
</dbReference>
<dbReference type="PROSITE" id="PS50030">
    <property type="entry name" value="UBA"/>
    <property type="match status" value="1"/>
</dbReference>
<dbReference type="PANTHER" id="PTHR24346:SF36">
    <property type="entry name" value="SERINE_THREONINE-PROTEIN KINASE BRSK1 ISOFORM X1-RELATED"/>
    <property type="match status" value="1"/>
</dbReference>
<dbReference type="PROSITE" id="PS00108">
    <property type="entry name" value="PROTEIN_KINASE_ST"/>
    <property type="match status" value="1"/>
</dbReference>
<dbReference type="InterPro" id="IPR048622">
    <property type="entry name" value="BRSK1_2-like_UBA"/>
</dbReference>
<dbReference type="GO" id="GO:0005737">
    <property type="term" value="C:cytoplasm"/>
    <property type="evidence" value="ECO:0007669"/>
    <property type="project" value="TreeGrafter"/>
</dbReference>
<evidence type="ECO:0000256" key="2">
    <source>
        <dbReference type="ARBA" id="ARBA00006234"/>
    </source>
</evidence>
<gene>
    <name evidence="17" type="primary">BRSK1</name>
    <name evidence="17" type="ORF">DERF_003372</name>
</gene>
<reference evidence="17" key="1">
    <citation type="submission" date="2013-05" db="EMBL/GenBank/DDBJ databases">
        <authorList>
            <person name="Yim A.K.Y."/>
            <person name="Chan T.F."/>
            <person name="Ji K.M."/>
            <person name="Liu X.Y."/>
            <person name="Zhou J.W."/>
            <person name="Li R.Q."/>
            <person name="Yang K.Y."/>
            <person name="Li J."/>
            <person name="Li M."/>
            <person name="Law P.T.W."/>
            <person name="Wu Y.L."/>
            <person name="Cai Z.L."/>
            <person name="Qin H."/>
            <person name="Bao Y."/>
            <person name="Leung R.K.K."/>
            <person name="Ng P.K.S."/>
            <person name="Zou J."/>
            <person name="Zhong X.J."/>
            <person name="Ran P.X."/>
            <person name="Zhong N.S."/>
            <person name="Liu Z.G."/>
            <person name="Tsui S.K.W."/>
        </authorList>
    </citation>
    <scope>NUCLEOTIDE SEQUENCE</scope>
    <source>
        <strain evidence="17">Derf</strain>
        <tissue evidence="17">Whole organism</tissue>
    </source>
</reference>
<dbReference type="Pfam" id="PF21115">
    <property type="entry name" value="UBA_BRSK"/>
    <property type="match status" value="1"/>
</dbReference>
<evidence type="ECO:0000256" key="9">
    <source>
        <dbReference type="ARBA" id="ARBA00022840"/>
    </source>
</evidence>
<comment type="caution">
    <text evidence="17">The sequence shown here is derived from an EMBL/GenBank/DDBJ whole genome shotgun (WGS) entry which is preliminary data.</text>
</comment>
<dbReference type="InterPro" id="IPR015940">
    <property type="entry name" value="UBA"/>
</dbReference>
<evidence type="ECO:0000256" key="5">
    <source>
        <dbReference type="ARBA" id="ARBA00022679"/>
    </source>
</evidence>
<keyword evidence="6" id="KW-0479">Metal-binding</keyword>
<dbReference type="SUPFAM" id="SSF56112">
    <property type="entry name" value="Protein kinase-like (PK-like)"/>
    <property type="match status" value="1"/>
</dbReference>
<evidence type="ECO:0000256" key="12">
    <source>
        <dbReference type="ARBA" id="ARBA00047899"/>
    </source>
</evidence>
<feature type="compositionally biased region" description="Polar residues" evidence="14">
    <location>
        <begin position="434"/>
        <end position="447"/>
    </location>
</feature>
<dbReference type="GO" id="GO:0007399">
    <property type="term" value="P:nervous system development"/>
    <property type="evidence" value="ECO:0007669"/>
    <property type="project" value="UniProtKB-KW"/>
</dbReference>
<evidence type="ECO:0000313" key="18">
    <source>
        <dbReference type="Proteomes" id="UP000790347"/>
    </source>
</evidence>
<evidence type="ECO:0000256" key="14">
    <source>
        <dbReference type="SAM" id="MobiDB-lite"/>
    </source>
</evidence>
<feature type="domain" description="Protein kinase" evidence="15">
    <location>
        <begin position="21"/>
        <end position="286"/>
    </location>
</feature>
<comment type="catalytic activity">
    <reaction evidence="12">
        <text>L-threonyl-[protein] + ATP = O-phospho-L-threonyl-[protein] + ADP + H(+)</text>
        <dbReference type="Rhea" id="RHEA:46608"/>
        <dbReference type="Rhea" id="RHEA-COMP:11060"/>
        <dbReference type="Rhea" id="RHEA-COMP:11605"/>
        <dbReference type="ChEBI" id="CHEBI:15378"/>
        <dbReference type="ChEBI" id="CHEBI:30013"/>
        <dbReference type="ChEBI" id="CHEBI:30616"/>
        <dbReference type="ChEBI" id="CHEBI:61977"/>
        <dbReference type="ChEBI" id="CHEBI:456216"/>
        <dbReference type="EC" id="2.7.11.1"/>
    </reaction>
</comment>
<feature type="compositionally biased region" description="Low complexity" evidence="14">
    <location>
        <begin position="448"/>
        <end position="464"/>
    </location>
</feature>
<feature type="compositionally biased region" description="Low complexity" evidence="14">
    <location>
        <begin position="725"/>
        <end position="734"/>
    </location>
</feature>
<evidence type="ECO:0000256" key="10">
    <source>
        <dbReference type="ARBA" id="ARBA00022842"/>
    </source>
</evidence>
<keyword evidence="11" id="KW-0524">Neurogenesis</keyword>
<evidence type="ECO:0000256" key="6">
    <source>
        <dbReference type="ARBA" id="ARBA00022723"/>
    </source>
</evidence>
<dbReference type="GO" id="GO:0035556">
    <property type="term" value="P:intracellular signal transduction"/>
    <property type="evidence" value="ECO:0007669"/>
    <property type="project" value="TreeGrafter"/>
</dbReference>
<dbReference type="GO" id="GO:0005524">
    <property type="term" value="F:ATP binding"/>
    <property type="evidence" value="ECO:0007669"/>
    <property type="project" value="UniProtKB-KW"/>
</dbReference>
<dbReference type="GO" id="GO:0004674">
    <property type="term" value="F:protein serine/threonine kinase activity"/>
    <property type="evidence" value="ECO:0007669"/>
    <property type="project" value="UniProtKB-KW"/>
</dbReference>
<keyword evidence="4" id="KW-0723">Serine/threonine-protein kinase</keyword>
<feature type="region of interest" description="Disordered" evidence="14">
    <location>
        <begin position="434"/>
        <end position="514"/>
    </location>
</feature>
<dbReference type="EMBL" id="ASGP02000001">
    <property type="protein sequence ID" value="KAH9529491.1"/>
    <property type="molecule type" value="Genomic_DNA"/>
</dbReference>
<evidence type="ECO:0000256" key="8">
    <source>
        <dbReference type="ARBA" id="ARBA00022777"/>
    </source>
</evidence>
<keyword evidence="7" id="KW-0547">Nucleotide-binding</keyword>
<sequence>MSTRDANTQDHHHVYQYVGPYRLEKTLGKGQTGNFIRKYRVKYTMFCLVKLGVHCVTGKKVAIKIVNREKLSESVLQKVEREIAIMKLIEHPHVLHLYDVYENKKYLYLMLEHVSGGELFDYLVKKGRLTPKEARRFFRQIISALDFCHSHLICHRDLKPENLLLDEKNNIKIADFGMASLQIDGSMLETSCGSPHYASPEIIRGEKYDGRQADVWSVGVILYALLVGALPFDDDNLRQLLEKVKRGTFHIPHFVPPECQDLLRRMIEVDANKRITLSEVIRHPWVTAGSKNELELELPMKEIVQTHITTSVEELDPDVLNNMTSLGCFKDKEKLLRELLSINHNTEKVIYFLLLDRKRRKPSYEDETECIIRNRSESADPPRKRVDTRPSKSYRTEMLANGSPIAPRRFPYGINSYSSTKVYINCTPNRSFNRRNGNMTTANDPMITNNNNNTTTTNNNNTNHHTPHRHPSHHPGVHPPHHDSTNNLLVSPLNCPKTPHHINNNNNNNSNDELGVNTSPVSPISQPYWKSRLNTLKNSFLGTPRFHRRAKMQIPLYEDVALATEPTPDMTKKSWFGNLMGNEREETHVLLIKDKPLSVIKADLIHTFLSVPDLSHTVLSPMSFRLDYRRPGGTTSMFQRNIRIQVDIACATPPSNDGSIPSPNFDTSAIERPTIYCITFTLISGPVRRFRRICEHISSYILGRRSTSAPRSPRMSRRPTRELSDTSSCGSCASDSLSPTPTHLHISEDTISLAAAVVNSSTNNLTGALSRCKSDQDANKDLFKREVKLLERRATQTDSTGVPRIINIANGRRLSLEPKLHTDNV</sequence>
<evidence type="ECO:0000256" key="7">
    <source>
        <dbReference type="ARBA" id="ARBA00022741"/>
    </source>
</evidence>
<accession>A0A922IFD0</accession>
<evidence type="ECO:0000259" key="16">
    <source>
        <dbReference type="PROSITE" id="PS50030"/>
    </source>
</evidence>
<evidence type="ECO:0000256" key="11">
    <source>
        <dbReference type="ARBA" id="ARBA00022902"/>
    </source>
</evidence>
<dbReference type="InterPro" id="IPR000719">
    <property type="entry name" value="Prot_kinase_dom"/>
</dbReference>
<protein>
    <recommendedName>
        <fullName evidence="3">non-specific serine/threonine protein kinase</fullName>
        <ecNumber evidence="3">2.7.11.1</ecNumber>
    </recommendedName>
</protein>
<comment type="cofactor">
    <cofactor evidence="1">
        <name>Mg(2+)</name>
        <dbReference type="ChEBI" id="CHEBI:18420"/>
    </cofactor>
</comment>
<dbReference type="GO" id="GO:0046872">
    <property type="term" value="F:metal ion binding"/>
    <property type="evidence" value="ECO:0007669"/>
    <property type="project" value="UniProtKB-KW"/>
</dbReference>
<comment type="similarity">
    <text evidence="2">Belongs to the protein kinase superfamily. CAMK Ser/Thr protein kinase family. SNF1 subfamily.</text>
</comment>
<dbReference type="InterPro" id="IPR011009">
    <property type="entry name" value="Kinase-like_dom_sf"/>
</dbReference>
<name>A0A922IFD0_DERFA</name>
<keyword evidence="10" id="KW-0460">Magnesium</keyword>
<evidence type="ECO:0000256" key="1">
    <source>
        <dbReference type="ARBA" id="ARBA00001946"/>
    </source>
</evidence>
<evidence type="ECO:0000256" key="3">
    <source>
        <dbReference type="ARBA" id="ARBA00012513"/>
    </source>
</evidence>